<dbReference type="HOGENOM" id="CLU_3139220_0_0_10"/>
<proteinExistence type="predicted"/>
<evidence type="ECO:0000313" key="2">
    <source>
        <dbReference type="Proteomes" id="UP000004079"/>
    </source>
</evidence>
<organism evidence="1 2">
    <name type="scientific">Segatella oris F0302</name>
    <dbReference type="NCBI Taxonomy" id="649760"/>
    <lineage>
        <taxon>Bacteria</taxon>
        <taxon>Pseudomonadati</taxon>
        <taxon>Bacteroidota</taxon>
        <taxon>Bacteroidia</taxon>
        <taxon>Bacteroidales</taxon>
        <taxon>Prevotellaceae</taxon>
        <taxon>Segatella</taxon>
    </lineage>
</organism>
<reference evidence="1 2" key="1">
    <citation type="submission" date="2009-11" db="EMBL/GenBank/DDBJ databases">
        <authorList>
            <person name="Weinstock G."/>
            <person name="Sodergren E."/>
            <person name="Clifton S."/>
            <person name="Fulton L."/>
            <person name="Fulton B."/>
            <person name="Courtney L."/>
            <person name="Fronick C."/>
            <person name="Harrison M."/>
            <person name="Strong C."/>
            <person name="Farmer C."/>
            <person name="Delahaunty K."/>
            <person name="Markovic C."/>
            <person name="Hall O."/>
            <person name="Minx P."/>
            <person name="Tomlinson C."/>
            <person name="Mitreva M."/>
            <person name="Nelson J."/>
            <person name="Hou S."/>
            <person name="Wollam A."/>
            <person name="Pepin K.H."/>
            <person name="Johnson M."/>
            <person name="Bhonagiri V."/>
            <person name="Nash W.E."/>
            <person name="Warren W."/>
            <person name="Chinwalla A."/>
            <person name="Mardis E.R."/>
            <person name="Wilson R.K."/>
        </authorList>
    </citation>
    <scope>NUCLEOTIDE SEQUENCE [LARGE SCALE GENOMIC DNA]</scope>
    <source>
        <strain evidence="1 2">F0302</strain>
    </source>
</reference>
<gene>
    <name evidence="1" type="ORF">HMPREF0971_00307</name>
</gene>
<dbReference type="AlphaFoldDB" id="D1QMM3"/>
<comment type="caution">
    <text evidence="1">The sequence shown here is derived from an EMBL/GenBank/DDBJ whole genome shotgun (WGS) entry which is preliminary data.</text>
</comment>
<sequence>MQILNYNSPFLKNIYNSSREIYAFENEVPLALNSRCFQAFCKLLTIKWL</sequence>
<dbReference type="STRING" id="649760.HMPREF0971_00307"/>
<accession>D1QMM3</accession>
<dbReference type="Proteomes" id="UP000004079">
    <property type="component" value="Unassembled WGS sequence"/>
</dbReference>
<dbReference type="EMBL" id="ACUZ02000003">
    <property type="protein sequence ID" value="EFB33544.1"/>
    <property type="molecule type" value="Genomic_DNA"/>
</dbReference>
<evidence type="ECO:0000313" key="1">
    <source>
        <dbReference type="EMBL" id="EFB33544.1"/>
    </source>
</evidence>
<protein>
    <submittedName>
        <fullName evidence="1">Uncharacterized protein</fullName>
    </submittedName>
</protein>
<name>D1QMM3_9BACT</name>